<dbReference type="Pfam" id="PF07715">
    <property type="entry name" value="Plug"/>
    <property type="match status" value="1"/>
</dbReference>
<dbReference type="Gene3D" id="3.55.50.30">
    <property type="match status" value="1"/>
</dbReference>
<dbReference type="Gene3D" id="2.170.130.10">
    <property type="entry name" value="TonB-dependent receptor, plug domain"/>
    <property type="match status" value="1"/>
</dbReference>
<evidence type="ECO:0000256" key="8">
    <source>
        <dbReference type="ARBA" id="ARBA00023237"/>
    </source>
</evidence>
<keyword evidence="8" id="KW-0998">Cell outer membrane</keyword>
<evidence type="ECO:0000256" key="3">
    <source>
        <dbReference type="ARBA" id="ARBA00022448"/>
    </source>
</evidence>
<accession>A0ABX8AFD1</accession>
<evidence type="ECO:0000256" key="5">
    <source>
        <dbReference type="ARBA" id="ARBA00022692"/>
    </source>
</evidence>
<feature type="domain" description="TonB-dependent receptor plug" evidence="10">
    <location>
        <begin position="133"/>
        <end position="237"/>
    </location>
</feature>
<evidence type="ECO:0000256" key="6">
    <source>
        <dbReference type="ARBA" id="ARBA00023136"/>
    </source>
</evidence>
<keyword evidence="4" id="KW-1134">Transmembrane beta strand</keyword>
<sequence>MAVAAATSVIQSAPPAFAQAQDDRKVNFFIPAQPLAPAIDAFSRASGWQVGYSSQIGRATTTRAVSGVMEPRQALMSMLAGAGIDVRITGPSSAALVDPMATSFNQAPVDGSIVLDTIEVSGKRSETSASTPYETPAATSHITGTDIERYRGSSPSDIFRGTPGVMSGDSRNSAGGIDVNIRGLQGQGRVKVSVDDAENAVTVYHGYQGQSNRTYIDPDFIAGIDINKGLDVASRGAAGSVNMRTIGANDIVKPGDSWGIQVKGGFGTNTATPTPEAKGGYDWPNTASASFPAVSSTGLDRPGFLSPTSGSGSFAGAVKQDNWDFLVGYAYRNQGNYFAGKNGGEGVVADPVLNAQGVYVNNGFTNYRPGEEVLNTQLRTETILAKASVRSDDGQSLNITYNNYRGEGGYWLPVFGAMANMSQTKYGATTGTKIDSTSLRYRWNPDDNDLVDLKATAWMTYFQLFNDGRLVSTPNSQNIALQPWPSEIGLAENYRTGTKTFMWGRISPIHRNSRSIAMAASISLTACPISASRSVSGAMPNTTTSSCRRPARATSGGPSPRRPTSRCNG</sequence>
<keyword evidence="7" id="KW-0675">Receptor</keyword>
<reference evidence="11 12" key="1">
    <citation type="submission" date="2019-02" db="EMBL/GenBank/DDBJ databases">
        <title>Emended description of the genus Rhodopseudomonas and description of Rhodopseudomonas albus sp. nov., a non-phototrophic, heavy-metal-tolerant bacterium isolated from garden soil.</title>
        <authorList>
            <person name="Bao Z."/>
            <person name="Cao W.W."/>
            <person name="Sato Y."/>
            <person name="Nishizawa T."/>
            <person name="Zhao J."/>
            <person name="Guo Y."/>
            <person name="Ohta H."/>
        </authorList>
    </citation>
    <scope>NUCLEOTIDE SEQUENCE [LARGE SCALE GENOMIC DNA]</scope>
    <source>
        <strain evidence="11 12">SK50-23</strain>
    </source>
</reference>
<dbReference type="InterPro" id="IPR039426">
    <property type="entry name" value="TonB-dep_rcpt-like"/>
</dbReference>
<keyword evidence="5" id="KW-0812">Transmembrane</keyword>
<keyword evidence="12" id="KW-1185">Reference proteome</keyword>
<dbReference type="Proteomes" id="UP000682843">
    <property type="component" value="Chromosome"/>
</dbReference>
<dbReference type="PANTHER" id="PTHR30069">
    <property type="entry name" value="TONB-DEPENDENT OUTER MEMBRANE RECEPTOR"/>
    <property type="match status" value="1"/>
</dbReference>
<evidence type="ECO:0000259" key="10">
    <source>
        <dbReference type="Pfam" id="PF07715"/>
    </source>
</evidence>
<keyword evidence="6" id="KW-0472">Membrane</keyword>
<dbReference type="EMBL" id="CP036498">
    <property type="protein sequence ID" value="QUS40505.1"/>
    <property type="molecule type" value="Genomic_DNA"/>
</dbReference>
<gene>
    <name evidence="11" type="ORF">RPMA_17945</name>
</gene>
<evidence type="ECO:0000256" key="1">
    <source>
        <dbReference type="ARBA" id="ARBA00004571"/>
    </source>
</evidence>
<dbReference type="InterPro" id="IPR037066">
    <property type="entry name" value="Plug_dom_sf"/>
</dbReference>
<organism evidence="11 12">
    <name type="scientific">Tardiphaga alba</name>
    <dbReference type="NCBI Taxonomy" id="340268"/>
    <lineage>
        <taxon>Bacteria</taxon>
        <taxon>Pseudomonadati</taxon>
        <taxon>Pseudomonadota</taxon>
        <taxon>Alphaproteobacteria</taxon>
        <taxon>Hyphomicrobiales</taxon>
        <taxon>Nitrobacteraceae</taxon>
        <taxon>Tardiphaga</taxon>
    </lineage>
</organism>
<dbReference type="Gene3D" id="2.40.170.20">
    <property type="entry name" value="TonB-dependent receptor, beta-barrel domain"/>
    <property type="match status" value="1"/>
</dbReference>
<comment type="similarity">
    <text evidence="2">Belongs to the TonB-dependent receptor family.</text>
</comment>
<comment type="subcellular location">
    <subcellularLocation>
        <location evidence="1">Cell outer membrane</location>
        <topology evidence="1">Multi-pass membrane protein</topology>
    </subcellularLocation>
</comment>
<dbReference type="PANTHER" id="PTHR30069:SF41">
    <property type="entry name" value="HEME_HEMOPEXIN UTILIZATION PROTEIN C"/>
    <property type="match status" value="1"/>
</dbReference>
<name>A0ABX8AFD1_9BRAD</name>
<evidence type="ECO:0000256" key="2">
    <source>
        <dbReference type="ARBA" id="ARBA00009810"/>
    </source>
</evidence>
<evidence type="ECO:0000313" key="11">
    <source>
        <dbReference type="EMBL" id="QUS40505.1"/>
    </source>
</evidence>
<evidence type="ECO:0000256" key="7">
    <source>
        <dbReference type="ARBA" id="ARBA00023170"/>
    </source>
</evidence>
<protein>
    <recommendedName>
        <fullName evidence="10">TonB-dependent receptor plug domain-containing protein</fullName>
    </recommendedName>
</protein>
<feature type="region of interest" description="Disordered" evidence="9">
    <location>
        <begin position="147"/>
        <end position="173"/>
    </location>
</feature>
<evidence type="ECO:0000256" key="4">
    <source>
        <dbReference type="ARBA" id="ARBA00022452"/>
    </source>
</evidence>
<evidence type="ECO:0000256" key="9">
    <source>
        <dbReference type="SAM" id="MobiDB-lite"/>
    </source>
</evidence>
<dbReference type="SUPFAM" id="SSF56935">
    <property type="entry name" value="Porins"/>
    <property type="match status" value="1"/>
</dbReference>
<dbReference type="InterPro" id="IPR012910">
    <property type="entry name" value="Plug_dom"/>
</dbReference>
<dbReference type="InterPro" id="IPR036942">
    <property type="entry name" value="Beta-barrel_TonB_sf"/>
</dbReference>
<feature type="region of interest" description="Disordered" evidence="9">
    <location>
        <begin position="533"/>
        <end position="569"/>
    </location>
</feature>
<feature type="compositionally biased region" description="Polar residues" evidence="9">
    <location>
        <begin position="533"/>
        <end position="547"/>
    </location>
</feature>
<keyword evidence="3" id="KW-0813">Transport</keyword>
<evidence type="ECO:0000313" key="12">
    <source>
        <dbReference type="Proteomes" id="UP000682843"/>
    </source>
</evidence>
<proteinExistence type="inferred from homology"/>